<evidence type="ECO:0000313" key="6">
    <source>
        <dbReference type="EMBL" id="AKP64347.1"/>
    </source>
</evidence>
<feature type="domain" description="ABC transporter" evidence="5">
    <location>
        <begin position="2"/>
        <end position="221"/>
    </location>
</feature>
<keyword evidence="3" id="KW-0547">Nucleotide-binding</keyword>
<evidence type="ECO:0000256" key="4">
    <source>
        <dbReference type="ARBA" id="ARBA00022840"/>
    </source>
</evidence>
<dbReference type="InterPro" id="IPR003439">
    <property type="entry name" value="ABC_transporter-like_ATP-bd"/>
</dbReference>
<keyword evidence="4" id="KW-0067">ATP-binding</keyword>
<comment type="similarity">
    <text evidence="1">Belongs to the ABC transporter superfamily.</text>
</comment>
<dbReference type="EMBL" id="CP012033">
    <property type="protein sequence ID" value="AKP64347.1"/>
    <property type="molecule type" value="Genomic_DNA"/>
</dbReference>
<dbReference type="GO" id="GO:0016887">
    <property type="term" value="F:ATP hydrolysis activity"/>
    <property type="evidence" value="ECO:0007669"/>
    <property type="project" value="InterPro"/>
</dbReference>
<dbReference type="InterPro" id="IPR003593">
    <property type="entry name" value="AAA+_ATPase"/>
</dbReference>
<dbReference type="AlphaFoldDB" id="A0AAC8ZGG6"/>
<dbReference type="SMART" id="SM00382">
    <property type="entry name" value="AAA"/>
    <property type="match status" value="1"/>
</dbReference>
<organism evidence="6 7">
    <name type="scientific">Levilactobacillus koreensis</name>
    <dbReference type="NCBI Taxonomy" id="637971"/>
    <lineage>
        <taxon>Bacteria</taxon>
        <taxon>Bacillati</taxon>
        <taxon>Bacillota</taxon>
        <taxon>Bacilli</taxon>
        <taxon>Lactobacillales</taxon>
        <taxon>Lactobacillaceae</taxon>
        <taxon>Levilactobacillus</taxon>
    </lineage>
</organism>
<dbReference type="InterPro" id="IPR050763">
    <property type="entry name" value="ABC_transporter_ATP-binding"/>
</dbReference>
<dbReference type="PANTHER" id="PTHR42711:SF5">
    <property type="entry name" value="ABC TRANSPORTER ATP-BINDING PROTEIN NATA"/>
    <property type="match status" value="1"/>
</dbReference>
<evidence type="ECO:0000256" key="2">
    <source>
        <dbReference type="ARBA" id="ARBA00022448"/>
    </source>
</evidence>
<dbReference type="KEGG" id="lko:ABN16_04615"/>
<gene>
    <name evidence="6" type="ORF">ABN16_04615</name>
</gene>
<evidence type="ECO:0000313" key="7">
    <source>
        <dbReference type="Proteomes" id="UP000036000"/>
    </source>
</evidence>
<name>A0AAC8ZGG6_9LACO</name>
<dbReference type="GO" id="GO:0005524">
    <property type="term" value="F:ATP binding"/>
    <property type="evidence" value="ECO:0007669"/>
    <property type="project" value="UniProtKB-KW"/>
</dbReference>
<dbReference type="PROSITE" id="PS50893">
    <property type="entry name" value="ABC_TRANSPORTER_2"/>
    <property type="match status" value="1"/>
</dbReference>
<dbReference type="InterPro" id="IPR027417">
    <property type="entry name" value="P-loop_NTPase"/>
</dbReference>
<evidence type="ECO:0000256" key="1">
    <source>
        <dbReference type="ARBA" id="ARBA00005417"/>
    </source>
</evidence>
<keyword evidence="7" id="KW-1185">Reference proteome</keyword>
<dbReference type="Gene3D" id="3.40.50.300">
    <property type="entry name" value="P-loop containing nucleotide triphosphate hydrolases"/>
    <property type="match status" value="1"/>
</dbReference>
<proteinExistence type="inferred from homology"/>
<dbReference type="PANTHER" id="PTHR42711">
    <property type="entry name" value="ABC TRANSPORTER ATP-BINDING PROTEIN"/>
    <property type="match status" value="1"/>
</dbReference>
<dbReference type="Pfam" id="PF00005">
    <property type="entry name" value="ABC_tran"/>
    <property type="match status" value="1"/>
</dbReference>
<keyword evidence="2" id="KW-0813">Transport</keyword>
<reference evidence="6 7" key="1">
    <citation type="submission" date="2015-07" db="EMBL/GenBank/DDBJ databases">
        <title>Lactobacillus korensis/26-25/ whole genome sequencing.</title>
        <authorList>
            <person name="Kim M.K."/>
            <person name="Im W.-T."/>
            <person name="Srinivasan S."/>
            <person name="Lee J.-J."/>
        </authorList>
    </citation>
    <scope>NUCLEOTIDE SEQUENCE [LARGE SCALE GENOMIC DNA]</scope>
    <source>
        <strain evidence="6 7">26-25</strain>
    </source>
</reference>
<accession>A0AAC8ZGG6</accession>
<sequence length="232" mass="26056">MIKVEHLSFTYASKKAIYSDLNFTTVDGRLNCIIGKNGVGKSTIFDMLAGLVKPQSGTISPLLASSEIIYQMQGVPMLMTATGQNVLDIFRDLNPGAQRTDDFLTTIYQENVVNLLDEKFRDMSGGERRLLIIYAMCTLKRSLYLFDEPTSGLDPVSARKILNLLSDLATCSQVIFTSHNLFELKNMPCHVIFIANRRCIFQGNYEDLMQRYAEDDPVQAFVDALKQDQSVS</sequence>
<dbReference type="Proteomes" id="UP000036000">
    <property type="component" value="Chromosome"/>
</dbReference>
<evidence type="ECO:0000259" key="5">
    <source>
        <dbReference type="PROSITE" id="PS50893"/>
    </source>
</evidence>
<protein>
    <recommendedName>
        <fullName evidence="5">ABC transporter domain-containing protein</fullName>
    </recommendedName>
</protein>
<evidence type="ECO:0000256" key="3">
    <source>
        <dbReference type="ARBA" id="ARBA00022741"/>
    </source>
</evidence>
<dbReference type="SUPFAM" id="SSF52540">
    <property type="entry name" value="P-loop containing nucleoside triphosphate hydrolases"/>
    <property type="match status" value="1"/>
</dbReference>
<dbReference type="RefSeq" id="WP_048733294.1">
    <property type="nucleotide sequence ID" value="NZ_CP012033.1"/>
</dbReference>